<reference evidence="1 2" key="1">
    <citation type="journal article" date="2021" name="BMC Biol.">
        <title>Horizontally acquired antibacterial genes associated with adaptive radiation of ladybird beetles.</title>
        <authorList>
            <person name="Li H.S."/>
            <person name="Tang X.F."/>
            <person name="Huang Y.H."/>
            <person name="Xu Z.Y."/>
            <person name="Chen M.L."/>
            <person name="Du X.Y."/>
            <person name="Qiu B.Y."/>
            <person name="Chen P.T."/>
            <person name="Zhang W."/>
            <person name="Slipinski A."/>
            <person name="Escalona H.E."/>
            <person name="Waterhouse R.M."/>
            <person name="Zwick A."/>
            <person name="Pang H."/>
        </authorList>
    </citation>
    <scope>NUCLEOTIDE SEQUENCE [LARGE SCALE GENOMIC DNA]</scope>
    <source>
        <strain evidence="1">SYSU2018</strain>
    </source>
</reference>
<organism evidence="1 2">
    <name type="scientific">Cryptolaemus montrouzieri</name>
    <dbReference type="NCBI Taxonomy" id="559131"/>
    <lineage>
        <taxon>Eukaryota</taxon>
        <taxon>Metazoa</taxon>
        <taxon>Ecdysozoa</taxon>
        <taxon>Arthropoda</taxon>
        <taxon>Hexapoda</taxon>
        <taxon>Insecta</taxon>
        <taxon>Pterygota</taxon>
        <taxon>Neoptera</taxon>
        <taxon>Endopterygota</taxon>
        <taxon>Coleoptera</taxon>
        <taxon>Polyphaga</taxon>
        <taxon>Cucujiformia</taxon>
        <taxon>Coccinelloidea</taxon>
        <taxon>Coccinellidae</taxon>
        <taxon>Scymninae</taxon>
        <taxon>Scymnini</taxon>
        <taxon>Cryptolaemus</taxon>
    </lineage>
</organism>
<protein>
    <submittedName>
        <fullName evidence="1">Uncharacterized protein</fullName>
    </submittedName>
</protein>
<dbReference type="EMBL" id="JABFTP020000042">
    <property type="protein sequence ID" value="KAL3271690.1"/>
    <property type="molecule type" value="Genomic_DNA"/>
</dbReference>
<evidence type="ECO:0000313" key="1">
    <source>
        <dbReference type="EMBL" id="KAL3271690.1"/>
    </source>
</evidence>
<dbReference type="AlphaFoldDB" id="A0ABD2MZ88"/>
<comment type="caution">
    <text evidence="1">The sequence shown here is derived from an EMBL/GenBank/DDBJ whole genome shotgun (WGS) entry which is preliminary data.</text>
</comment>
<proteinExistence type="predicted"/>
<keyword evidence="2" id="KW-1185">Reference proteome</keyword>
<gene>
    <name evidence="1" type="ORF">HHI36_022163</name>
</gene>
<evidence type="ECO:0000313" key="2">
    <source>
        <dbReference type="Proteomes" id="UP001516400"/>
    </source>
</evidence>
<dbReference type="Proteomes" id="UP001516400">
    <property type="component" value="Unassembled WGS sequence"/>
</dbReference>
<sequence>MVRGRPVRTCTKSSILYSNARKKELRISNGTTPKKNQSITDFFQAVDISETGSKELNLQLSQPIRITRRNANRFLKSEIQESISIEDSKRADEDTINQVVPGEEEYMLFSTFIASYITCTKVLSCFISLHELMLTKIL</sequence>
<accession>A0ABD2MZ88</accession>
<name>A0ABD2MZ88_9CUCU</name>